<proteinExistence type="predicted"/>
<evidence type="ECO:0000256" key="1">
    <source>
        <dbReference type="SAM" id="MobiDB-lite"/>
    </source>
</evidence>
<gene>
    <name evidence="2" type="ORF">EVAR_21124_1</name>
</gene>
<dbReference type="AlphaFoldDB" id="A0A4C1VUC7"/>
<comment type="caution">
    <text evidence="2">The sequence shown here is derived from an EMBL/GenBank/DDBJ whole genome shotgun (WGS) entry which is preliminary data.</text>
</comment>
<name>A0A4C1VUC7_EUMVA</name>
<reference evidence="2 3" key="1">
    <citation type="journal article" date="2019" name="Commun. Biol.">
        <title>The bagworm genome reveals a unique fibroin gene that provides high tensile strength.</title>
        <authorList>
            <person name="Kono N."/>
            <person name="Nakamura H."/>
            <person name="Ohtoshi R."/>
            <person name="Tomita M."/>
            <person name="Numata K."/>
            <person name="Arakawa K."/>
        </authorList>
    </citation>
    <scope>NUCLEOTIDE SEQUENCE [LARGE SCALE GENOMIC DNA]</scope>
</reference>
<protein>
    <submittedName>
        <fullName evidence="2">Uncharacterized protein</fullName>
    </submittedName>
</protein>
<dbReference type="EMBL" id="BGZK01000412">
    <property type="protein sequence ID" value="GBP42120.1"/>
    <property type="molecule type" value="Genomic_DNA"/>
</dbReference>
<sequence length="117" mass="12298">MHMELKCSSILVLPHIAEIIIKPLLNHTARYRSSELVNRANGSNLQHKNTMSVCGVPPEDATYHDGRSVHAPGPSSADINGCVRSARGVPTDINAAIAPTGRGVSGGAARRGVRGPL</sequence>
<dbReference type="Proteomes" id="UP000299102">
    <property type="component" value="Unassembled WGS sequence"/>
</dbReference>
<feature type="region of interest" description="Disordered" evidence="1">
    <location>
        <begin position="47"/>
        <end position="117"/>
    </location>
</feature>
<organism evidence="2 3">
    <name type="scientific">Eumeta variegata</name>
    <name type="common">Bagworm moth</name>
    <name type="synonym">Eumeta japonica</name>
    <dbReference type="NCBI Taxonomy" id="151549"/>
    <lineage>
        <taxon>Eukaryota</taxon>
        <taxon>Metazoa</taxon>
        <taxon>Ecdysozoa</taxon>
        <taxon>Arthropoda</taxon>
        <taxon>Hexapoda</taxon>
        <taxon>Insecta</taxon>
        <taxon>Pterygota</taxon>
        <taxon>Neoptera</taxon>
        <taxon>Endopterygota</taxon>
        <taxon>Lepidoptera</taxon>
        <taxon>Glossata</taxon>
        <taxon>Ditrysia</taxon>
        <taxon>Tineoidea</taxon>
        <taxon>Psychidae</taxon>
        <taxon>Oiketicinae</taxon>
        <taxon>Eumeta</taxon>
    </lineage>
</organism>
<accession>A0A4C1VUC7</accession>
<keyword evidence="3" id="KW-1185">Reference proteome</keyword>
<feature type="compositionally biased region" description="Low complexity" evidence="1">
    <location>
        <begin position="107"/>
        <end position="117"/>
    </location>
</feature>
<evidence type="ECO:0000313" key="3">
    <source>
        <dbReference type="Proteomes" id="UP000299102"/>
    </source>
</evidence>
<evidence type="ECO:0000313" key="2">
    <source>
        <dbReference type="EMBL" id="GBP42120.1"/>
    </source>
</evidence>